<proteinExistence type="predicted"/>
<accession>A0A8S3H7V5</accession>
<comment type="caution">
    <text evidence="1">The sequence shown here is derived from an EMBL/GenBank/DDBJ whole genome shotgun (WGS) entry which is preliminary data.</text>
</comment>
<gene>
    <name evidence="1" type="ORF">BYL167_LOCUS78659</name>
</gene>
<protein>
    <submittedName>
        <fullName evidence="1">Uncharacterized protein</fullName>
    </submittedName>
</protein>
<sequence>VIAVVPPPITSSRVTCPKPKLSDTKLFTIA</sequence>
<organism evidence="1 2">
    <name type="scientific">Rotaria magnacalcarata</name>
    <dbReference type="NCBI Taxonomy" id="392030"/>
    <lineage>
        <taxon>Eukaryota</taxon>
        <taxon>Metazoa</taxon>
        <taxon>Spiralia</taxon>
        <taxon>Gnathifera</taxon>
        <taxon>Rotifera</taxon>
        <taxon>Eurotatoria</taxon>
        <taxon>Bdelloidea</taxon>
        <taxon>Philodinida</taxon>
        <taxon>Philodinidae</taxon>
        <taxon>Rotaria</taxon>
    </lineage>
</organism>
<dbReference type="AlphaFoldDB" id="A0A8S3H7V5"/>
<feature type="non-terminal residue" evidence="1">
    <location>
        <position position="1"/>
    </location>
</feature>
<dbReference type="Proteomes" id="UP000681967">
    <property type="component" value="Unassembled WGS sequence"/>
</dbReference>
<dbReference type="EMBL" id="CAJOBH010289199">
    <property type="protein sequence ID" value="CAF5179012.1"/>
    <property type="molecule type" value="Genomic_DNA"/>
</dbReference>
<name>A0A8S3H7V5_9BILA</name>
<evidence type="ECO:0000313" key="1">
    <source>
        <dbReference type="EMBL" id="CAF5179012.1"/>
    </source>
</evidence>
<evidence type="ECO:0000313" key="2">
    <source>
        <dbReference type="Proteomes" id="UP000681967"/>
    </source>
</evidence>
<reference evidence="1" key="1">
    <citation type="submission" date="2021-02" db="EMBL/GenBank/DDBJ databases">
        <authorList>
            <person name="Nowell W R."/>
        </authorList>
    </citation>
    <scope>NUCLEOTIDE SEQUENCE</scope>
</reference>